<dbReference type="SUPFAM" id="SSF51445">
    <property type="entry name" value="(Trans)glycosidases"/>
    <property type="match status" value="1"/>
</dbReference>
<dbReference type="PANTHER" id="PTHR46066">
    <property type="entry name" value="CHITINASE DOMAIN-CONTAINING PROTEIN 1 FAMILY MEMBER"/>
    <property type="match status" value="1"/>
</dbReference>
<dbReference type="SMART" id="SM00636">
    <property type="entry name" value="Glyco_18"/>
    <property type="match status" value="1"/>
</dbReference>
<dbReference type="Gene3D" id="3.10.50.10">
    <property type="match status" value="1"/>
</dbReference>
<dbReference type="GO" id="GO:0016798">
    <property type="term" value="F:hydrolase activity, acting on glycosyl bonds"/>
    <property type="evidence" value="ECO:0007669"/>
    <property type="project" value="UniProtKB-KW"/>
</dbReference>
<name>A0AAP4BB60_9FIRM</name>
<dbReference type="Pfam" id="PF00704">
    <property type="entry name" value="Glyco_hydro_18"/>
    <property type="match status" value="1"/>
</dbReference>
<dbReference type="PROSITE" id="PS51782">
    <property type="entry name" value="LYSM"/>
    <property type="match status" value="1"/>
</dbReference>
<dbReference type="GO" id="GO:0070492">
    <property type="term" value="F:oligosaccharide binding"/>
    <property type="evidence" value="ECO:0007669"/>
    <property type="project" value="TreeGrafter"/>
</dbReference>
<evidence type="ECO:0000259" key="3">
    <source>
        <dbReference type="PROSITE" id="PS51782"/>
    </source>
</evidence>
<organism evidence="5 6">
    <name type="scientific">Fusibacillus kribbianus</name>
    <dbReference type="NCBI Taxonomy" id="3044208"/>
    <lineage>
        <taxon>Bacteria</taxon>
        <taxon>Bacillati</taxon>
        <taxon>Bacillota</taxon>
        <taxon>Clostridia</taxon>
        <taxon>Lachnospirales</taxon>
        <taxon>Lachnospiraceae</taxon>
        <taxon>Fusibacillus</taxon>
    </lineage>
</organism>
<feature type="domain" description="GH18" evidence="4">
    <location>
        <begin position="58"/>
        <end position="375"/>
    </location>
</feature>
<sequence>MIYVVEQGDSLYSISQRFGVTEAQLIRDNQLYGLSHLVVGQALLILTGEKTVSVGDLFSSGYTYTFVNPGVLSEALPHMDELMVFSYGFTIDGELIPPAVDDLPVIRQAWRAGAEPVLVLTPFDASGAFNNYLVRQVVENKQVQDTLIANLLQTVEERGYMGVDVDFEFILPEDRVYYAEFVGNLREVMNRNGYKVSVALAPKVSADQRGLLYEGIDYRLLGENSDQVLLMTYEWGYTYGPPMAVAPINKVRQVLDYAVQEIPAEKILMGVPNYGYDWPLPFEQGVTEARTIGNVEAVLLAAEYYAEIRFDETAKSPYFFYMENGRDHEVWFEDVRSYEAKFSLANSYGFRGVGFWNFQRPFLAGWLLLSDMRGR</sequence>
<dbReference type="RefSeq" id="WP_283229820.1">
    <property type="nucleotide sequence ID" value="NZ_JASGBQ010000002.1"/>
</dbReference>
<feature type="domain" description="LysM" evidence="3">
    <location>
        <begin position="1"/>
        <end position="45"/>
    </location>
</feature>
<dbReference type="CDD" id="cd02874">
    <property type="entry name" value="GH18_CFLE_spore_hydrolase"/>
    <property type="match status" value="1"/>
</dbReference>
<comment type="caution">
    <text evidence="5">The sequence shown here is derived from an EMBL/GenBank/DDBJ whole genome shotgun (WGS) entry which is preliminary data.</text>
</comment>
<dbReference type="EMBL" id="JASGBQ010000002">
    <property type="protein sequence ID" value="MDI9241311.1"/>
    <property type="molecule type" value="Genomic_DNA"/>
</dbReference>
<dbReference type="InterPro" id="IPR029070">
    <property type="entry name" value="Chitinase_insertion_sf"/>
</dbReference>
<accession>A0AAP4BB60</accession>
<dbReference type="GO" id="GO:0008061">
    <property type="term" value="F:chitin binding"/>
    <property type="evidence" value="ECO:0007669"/>
    <property type="project" value="InterPro"/>
</dbReference>
<proteinExistence type="predicted"/>
<keyword evidence="2" id="KW-0326">Glycosidase</keyword>
<dbReference type="InterPro" id="IPR011583">
    <property type="entry name" value="Chitinase_II/V-like_cat"/>
</dbReference>
<evidence type="ECO:0000259" key="4">
    <source>
        <dbReference type="PROSITE" id="PS51910"/>
    </source>
</evidence>
<keyword evidence="1 5" id="KW-0378">Hydrolase</keyword>
<dbReference type="InterPro" id="IPR001223">
    <property type="entry name" value="Glyco_hydro18_cat"/>
</dbReference>
<dbReference type="InterPro" id="IPR041704">
    <property type="entry name" value="CFLE_GH18"/>
</dbReference>
<evidence type="ECO:0000313" key="6">
    <source>
        <dbReference type="Proteomes" id="UP001300383"/>
    </source>
</evidence>
<protein>
    <submittedName>
        <fullName evidence="5">Glycosyl hydrolase family 18 protein</fullName>
    </submittedName>
</protein>
<dbReference type="AlphaFoldDB" id="A0AAP4BB60"/>
<reference evidence="5 6" key="1">
    <citation type="submission" date="2023-05" db="EMBL/GenBank/DDBJ databases">
        <title>[ruminococcus] sp. nov., isolated from a pig farm feces dump.</title>
        <authorList>
            <person name="Chang Y.-H."/>
        </authorList>
    </citation>
    <scope>NUCLEOTIDE SEQUENCE [LARGE SCALE GENOMIC DNA]</scope>
    <source>
        <strain evidence="5 6">YH-rum2234</strain>
    </source>
</reference>
<evidence type="ECO:0000313" key="5">
    <source>
        <dbReference type="EMBL" id="MDI9241311.1"/>
    </source>
</evidence>
<dbReference type="InterPro" id="IPR018392">
    <property type="entry name" value="LysM"/>
</dbReference>
<evidence type="ECO:0000256" key="1">
    <source>
        <dbReference type="ARBA" id="ARBA00022801"/>
    </source>
</evidence>
<dbReference type="PROSITE" id="PS51910">
    <property type="entry name" value="GH18_2"/>
    <property type="match status" value="1"/>
</dbReference>
<dbReference type="SUPFAM" id="SSF54106">
    <property type="entry name" value="LysM domain"/>
    <property type="match status" value="1"/>
</dbReference>
<dbReference type="InterPro" id="IPR036779">
    <property type="entry name" value="LysM_dom_sf"/>
</dbReference>
<gene>
    <name evidence="5" type="ORF">QJ036_02300</name>
</gene>
<dbReference type="Gene3D" id="3.10.350.10">
    <property type="entry name" value="LysM domain"/>
    <property type="match status" value="1"/>
</dbReference>
<dbReference type="PANTHER" id="PTHR46066:SF2">
    <property type="entry name" value="CHITINASE DOMAIN-CONTAINING PROTEIN 1"/>
    <property type="match status" value="1"/>
</dbReference>
<dbReference type="CDD" id="cd00118">
    <property type="entry name" value="LysM"/>
    <property type="match status" value="1"/>
</dbReference>
<dbReference type="Proteomes" id="UP001300383">
    <property type="component" value="Unassembled WGS sequence"/>
</dbReference>
<dbReference type="GO" id="GO:0012505">
    <property type="term" value="C:endomembrane system"/>
    <property type="evidence" value="ECO:0007669"/>
    <property type="project" value="TreeGrafter"/>
</dbReference>
<evidence type="ECO:0000256" key="2">
    <source>
        <dbReference type="ARBA" id="ARBA00023295"/>
    </source>
</evidence>
<dbReference type="Pfam" id="PF01476">
    <property type="entry name" value="LysM"/>
    <property type="match status" value="1"/>
</dbReference>
<dbReference type="SMART" id="SM00257">
    <property type="entry name" value="LysM"/>
    <property type="match status" value="1"/>
</dbReference>
<dbReference type="Gene3D" id="3.20.20.80">
    <property type="entry name" value="Glycosidases"/>
    <property type="match status" value="1"/>
</dbReference>
<dbReference type="InterPro" id="IPR017853">
    <property type="entry name" value="GH"/>
</dbReference>
<dbReference type="GO" id="GO:0005975">
    <property type="term" value="P:carbohydrate metabolic process"/>
    <property type="evidence" value="ECO:0007669"/>
    <property type="project" value="InterPro"/>
</dbReference>
<keyword evidence="6" id="KW-1185">Reference proteome</keyword>